<evidence type="ECO:0000256" key="4">
    <source>
        <dbReference type="ARBA" id="ARBA00022833"/>
    </source>
</evidence>
<accession>J9DUF0</accession>
<dbReference type="InterPro" id="IPR023561">
    <property type="entry name" value="Carbonic_anhydrase_a-class"/>
</dbReference>
<evidence type="ECO:0000256" key="2">
    <source>
        <dbReference type="ARBA" id="ARBA00012925"/>
    </source>
</evidence>
<evidence type="ECO:0000313" key="9">
    <source>
        <dbReference type="Proteomes" id="UP000004810"/>
    </source>
</evidence>
<sequence length="86" mass="9482">MYHFTDGSISSGALCIRQMTLSKISDTELVVPGFSVSSLLPEHRENFYRYEGSLTTPGCDEVVVWTLMADPIAVTPSQVRISSQVQ</sequence>
<dbReference type="PANTHER" id="PTHR18952:SF265">
    <property type="entry name" value="CARBONIC ANHYDRASE"/>
    <property type="match status" value="1"/>
</dbReference>
<dbReference type="SUPFAM" id="SSF51069">
    <property type="entry name" value="Carbonic anhydrase"/>
    <property type="match status" value="1"/>
</dbReference>
<dbReference type="Gene3D" id="3.10.200.10">
    <property type="entry name" value="Alpha carbonic anhydrase"/>
    <property type="match status" value="1"/>
</dbReference>
<proteinExistence type="inferred from homology"/>
<dbReference type="EMBL" id="ADBV01014358">
    <property type="protein sequence ID" value="EJW73288.1"/>
    <property type="molecule type" value="Genomic_DNA"/>
</dbReference>
<keyword evidence="3" id="KW-0479">Metal-binding</keyword>
<dbReference type="InterPro" id="IPR036398">
    <property type="entry name" value="CA_dom_sf"/>
</dbReference>
<gene>
    <name evidence="8" type="ORF">WUBG_15810</name>
</gene>
<dbReference type="AlphaFoldDB" id="J9DUF0"/>
<keyword evidence="5" id="KW-0456">Lyase</keyword>
<comment type="similarity">
    <text evidence="1">Belongs to the alpha-carbonic anhydrase family.</text>
</comment>
<evidence type="ECO:0000259" key="7">
    <source>
        <dbReference type="PROSITE" id="PS51144"/>
    </source>
</evidence>
<dbReference type="GO" id="GO:0008270">
    <property type="term" value="F:zinc ion binding"/>
    <property type="evidence" value="ECO:0007669"/>
    <property type="project" value="InterPro"/>
</dbReference>
<feature type="domain" description="Alpha-carbonic anhydrase" evidence="7">
    <location>
        <begin position="1"/>
        <end position="86"/>
    </location>
</feature>
<reference evidence="9" key="1">
    <citation type="submission" date="2012-08" db="EMBL/GenBank/DDBJ databases">
        <title>The Genome Sequence of Wuchereria bancrofti.</title>
        <authorList>
            <person name="Nutman T.B."/>
            <person name="Fink D.L."/>
            <person name="Russ C."/>
            <person name="Young S."/>
            <person name="Zeng Q."/>
            <person name="Koehrsen M."/>
            <person name="Alvarado L."/>
            <person name="Berlin A."/>
            <person name="Chapman S.B."/>
            <person name="Chen Z."/>
            <person name="Freedman E."/>
            <person name="Gellesch M."/>
            <person name="Goldberg J."/>
            <person name="Griggs A."/>
            <person name="Gujja S."/>
            <person name="Heilman E.R."/>
            <person name="Heiman D."/>
            <person name="Hepburn T."/>
            <person name="Howarth C."/>
            <person name="Jen D."/>
            <person name="Larson L."/>
            <person name="Lewis B."/>
            <person name="Mehta T."/>
            <person name="Park D."/>
            <person name="Pearson M."/>
            <person name="Roberts A."/>
            <person name="Saif S."/>
            <person name="Shea T."/>
            <person name="Shenoy N."/>
            <person name="Sisk P."/>
            <person name="Stolte C."/>
            <person name="Sykes S."/>
            <person name="Walk T."/>
            <person name="White J."/>
            <person name="Yandava C."/>
            <person name="Haas B."/>
            <person name="Henn M.R."/>
            <person name="Nusbaum C."/>
            <person name="Birren B."/>
        </authorList>
    </citation>
    <scope>NUCLEOTIDE SEQUENCE [LARGE SCALE GENOMIC DNA]</scope>
    <source>
        <strain evidence="9">NA</strain>
    </source>
</reference>
<name>J9DUF0_WUCBA</name>
<dbReference type="Pfam" id="PF00194">
    <property type="entry name" value="Carb_anhydrase"/>
    <property type="match status" value="1"/>
</dbReference>
<evidence type="ECO:0000256" key="6">
    <source>
        <dbReference type="ARBA" id="ARBA00048348"/>
    </source>
</evidence>
<evidence type="ECO:0000256" key="5">
    <source>
        <dbReference type="ARBA" id="ARBA00023239"/>
    </source>
</evidence>
<dbReference type="InterPro" id="IPR001148">
    <property type="entry name" value="CA_dom"/>
</dbReference>
<dbReference type="PANTHER" id="PTHR18952">
    <property type="entry name" value="CARBONIC ANHYDRASE"/>
    <property type="match status" value="1"/>
</dbReference>
<evidence type="ECO:0000256" key="3">
    <source>
        <dbReference type="ARBA" id="ARBA00022723"/>
    </source>
</evidence>
<comment type="catalytic activity">
    <reaction evidence="6">
        <text>hydrogencarbonate + H(+) = CO2 + H2O</text>
        <dbReference type="Rhea" id="RHEA:10748"/>
        <dbReference type="ChEBI" id="CHEBI:15377"/>
        <dbReference type="ChEBI" id="CHEBI:15378"/>
        <dbReference type="ChEBI" id="CHEBI:16526"/>
        <dbReference type="ChEBI" id="CHEBI:17544"/>
        <dbReference type="EC" id="4.2.1.1"/>
    </reaction>
</comment>
<dbReference type="EC" id="4.2.1.1" evidence="2"/>
<comment type="caution">
    <text evidence="8">The sequence shown here is derived from an EMBL/GenBank/DDBJ whole genome shotgun (WGS) entry which is preliminary data.</text>
</comment>
<dbReference type="GO" id="GO:0005886">
    <property type="term" value="C:plasma membrane"/>
    <property type="evidence" value="ECO:0007669"/>
    <property type="project" value="TreeGrafter"/>
</dbReference>
<dbReference type="Proteomes" id="UP000004810">
    <property type="component" value="Unassembled WGS sequence"/>
</dbReference>
<organism evidence="8 9">
    <name type="scientific">Wuchereria bancrofti</name>
    <dbReference type="NCBI Taxonomy" id="6293"/>
    <lineage>
        <taxon>Eukaryota</taxon>
        <taxon>Metazoa</taxon>
        <taxon>Ecdysozoa</taxon>
        <taxon>Nematoda</taxon>
        <taxon>Chromadorea</taxon>
        <taxon>Rhabditida</taxon>
        <taxon>Spirurina</taxon>
        <taxon>Spiruromorpha</taxon>
        <taxon>Filarioidea</taxon>
        <taxon>Onchocercidae</taxon>
        <taxon>Wuchereria</taxon>
    </lineage>
</organism>
<dbReference type="GO" id="GO:0004089">
    <property type="term" value="F:carbonate dehydratase activity"/>
    <property type="evidence" value="ECO:0007669"/>
    <property type="project" value="UniProtKB-EC"/>
</dbReference>
<evidence type="ECO:0000256" key="1">
    <source>
        <dbReference type="ARBA" id="ARBA00010718"/>
    </source>
</evidence>
<dbReference type="PROSITE" id="PS51144">
    <property type="entry name" value="ALPHA_CA_2"/>
    <property type="match status" value="1"/>
</dbReference>
<evidence type="ECO:0000313" key="8">
    <source>
        <dbReference type="EMBL" id="EJW73288.1"/>
    </source>
</evidence>
<protein>
    <recommendedName>
        <fullName evidence="2">carbonic anhydrase</fullName>
        <ecNumber evidence="2">4.2.1.1</ecNumber>
    </recommendedName>
</protein>
<keyword evidence="4" id="KW-0862">Zinc</keyword>